<sequence>MQAQQITPGAFHYPAFLDAAAQERLAQEIADVIAAAPLFTSRMPKSGLPMSVRMTNCGPLGWMSDKDRGYRYEPRHPETGAPWAPIPQMLLDIWDELTAYPKSPEACLVNVYAADAKMGLHQDRDEADVAAPILSLSLGADCRFRLGGRKRADKTTALTLSSGDALILSGPARLCFHGVDRILPSILTPLPAPLAGQGARVNLTLRRVT</sequence>
<dbReference type="Gene3D" id="2.60.120.590">
    <property type="entry name" value="Alpha-ketoglutarate-dependent dioxygenase AlkB-like"/>
    <property type="match status" value="1"/>
</dbReference>
<gene>
    <name evidence="7" type="ORF">SS37A_20240</name>
</gene>
<evidence type="ECO:0000256" key="3">
    <source>
        <dbReference type="ARBA" id="ARBA00022964"/>
    </source>
</evidence>
<organism evidence="7 8">
    <name type="scientific">Methylocystis iwaonis</name>
    <dbReference type="NCBI Taxonomy" id="2885079"/>
    <lineage>
        <taxon>Bacteria</taxon>
        <taxon>Pseudomonadati</taxon>
        <taxon>Pseudomonadota</taxon>
        <taxon>Alphaproteobacteria</taxon>
        <taxon>Hyphomicrobiales</taxon>
        <taxon>Methylocystaceae</taxon>
        <taxon>Methylocystis</taxon>
    </lineage>
</organism>
<evidence type="ECO:0000256" key="1">
    <source>
        <dbReference type="ARBA" id="ARBA00001954"/>
    </source>
</evidence>
<dbReference type="InterPro" id="IPR027450">
    <property type="entry name" value="AlkB-like"/>
</dbReference>
<evidence type="ECO:0000256" key="4">
    <source>
        <dbReference type="ARBA" id="ARBA00023002"/>
    </source>
</evidence>
<evidence type="ECO:0000259" key="6">
    <source>
        <dbReference type="PROSITE" id="PS51471"/>
    </source>
</evidence>
<reference evidence="7 8" key="1">
    <citation type="journal article" date="2023" name="Int. J. Syst. Evol. Microbiol.">
        <title>Methylocystis iwaonis sp. nov., a type II methane-oxidizing bacterium from surface soil of a rice paddy field in Japan, and emended description of the genus Methylocystis (ex Whittenbury et al. 1970) Bowman et al. 1993.</title>
        <authorList>
            <person name="Kaise H."/>
            <person name="Sawadogo J.B."/>
            <person name="Alam M.S."/>
            <person name="Ueno C."/>
            <person name="Dianou D."/>
            <person name="Shinjo R."/>
            <person name="Asakawa S."/>
        </authorList>
    </citation>
    <scope>NUCLEOTIDE SEQUENCE [LARGE SCALE GENOMIC DNA]</scope>
    <source>
        <strain evidence="7 8">SS37A-Re</strain>
    </source>
</reference>
<dbReference type="InterPro" id="IPR037151">
    <property type="entry name" value="AlkB-like_sf"/>
</dbReference>
<dbReference type="Proteomes" id="UP001317629">
    <property type="component" value="Chromosome"/>
</dbReference>
<dbReference type="PANTHER" id="PTHR16557:SF2">
    <property type="entry name" value="NUCLEIC ACID DIOXYGENASE ALKBH1"/>
    <property type="match status" value="1"/>
</dbReference>
<dbReference type="PROSITE" id="PS51471">
    <property type="entry name" value="FE2OG_OXY"/>
    <property type="match status" value="1"/>
</dbReference>
<evidence type="ECO:0000256" key="5">
    <source>
        <dbReference type="ARBA" id="ARBA00023004"/>
    </source>
</evidence>
<dbReference type="Pfam" id="PF13532">
    <property type="entry name" value="2OG-FeII_Oxy_2"/>
    <property type="match status" value="1"/>
</dbReference>
<feature type="domain" description="Fe2OG dioxygenase" evidence="6">
    <location>
        <begin position="103"/>
        <end position="209"/>
    </location>
</feature>
<keyword evidence="4" id="KW-0560">Oxidoreductase</keyword>
<dbReference type="InterPro" id="IPR005123">
    <property type="entry name" value="Oxoglu/Fe-dep_dioxygenase_dom"/>
</dbReference>
<dbReference type="GO" id="GO:0051213">
    <property type="term" value="F:dioxygenase activity"/>
    <property type="evidence" value="ECO:0007669"/>
    <property type="project" value="UniProtKB-KW"/>
</dbReference>
<dbReference type="PANTHER" id="PTHR16557">
    <property type="entry name" value="ALKYLATED DNA REPAIR PROTEIN ALKB-RELATED"/>
    <property type="match status" value="1"/>
</dbReference>
<dbReference type="EMBL" id="AP027142">
    <property type="protein sequence ID" value="BDV34495.1"/>
    <property type="molecule type" value="Genomic_DNA"/>
</dbReference>
<proteinExistence type="predicted"/>
<comment type="cofactor">
    <cofactor evidence="1">
        <name>Fe(2+)</name>
        <dbReference type="ChEBI" id="CHEBI:29033"/>
    </cofactor>
</comment>
<evidence type="ECO:0000313" key="8">
    <source>
        <dbReference type="Proteomes" id="UP001317629"/>
    </source>
</evidence>
<keyword evidence="3 7" id="KW-0223">Dioxygenase</keyword>
<keyword evidence="2" id="KW-0479">Metal-binding</keyword>
<keyword evidence="8" id="KW-1185">Reference proteome</keyword>
<evidence type="ECO:0000313" key="7">
    <source>
        <dbReference type="EMBL" id="BDV34495.1"/>
    </source>
</evidence>
<dbReference type="InterPro" id="IPR004574">
    <property type="entry name" value="Alkb"/>
</dbReference>
<protein>
    <submittedName>
        <fullName evidence="7">Alkylated DNA repair dioxygenase</fullName>
    </submittedName>
</protein>
<dbReference type="RefSeq" id="WP_281927679.1">
    <property type="nucleotide sequence ID" value="NZ_AP027142.1"/>
</dbReference>
<accession>A0ABM8E939</accession>
<name>A0ABM8E939_9HYPH</name>
<keyword evidence="5" id="KW-0408">Iron</keyword>
<evidence type="ECO:0000256" key="2">
    <source>
        <dbReference type="ARBA" id="ARBA00022723"/>
    </source>
</evidence>
<dbReference type="SUPFAM" id="SSF51197">
    <property type="entry name" value="Clavaminate synthase-like"/>
    <property type="match status" value="1"/>
</dbReference>